<sequence>MSEFRTFCHINDYGEAGYRNLHRMVASSDPLVLWAPSSTLLSASQVEPREFVRLVDDRHVRVIAREPWLLSRTFRDRHPSGEGAVWTTSVDGELMKFAEADRDLDPAERRVIVAPPEDGIAWAEQYLADNATLVDRIQRVVERGKPERHIPYAVLDFIRRENLSSRQAVAHVLRAAYNHGDALTRARANVPFYLGSQDAQFLRWISRIDPGEQPSPPSPVSHEHEHYADLASQLFDLLRVMEIAGGETDLRRFLGSAAHRDLARWYAAICRSVAIERPKSIEDKVAREFDKTLEAGQLQNTFRSWASRRSDATVFALGLAGAVAGPIVDGPSVLSLTGVLLGAIPVGKGLLRRLGYVSAQYSGAQWPFLYAFGREASARRIRRLRRALDLAAET</sequence>
<evidence type="ECO:0000313" key="2">
    <source>
        <dbReference type="Proteomes" id="UP000199622"/>
    </source>
</evidence>
<reference evidence="2" key="1">
    <citation type="submission" date="2016-10" db="EMBL/GenBank/DDBJ databases">
        <authorList>
            <person name="Varghese N."/>
            <person name="Submissions S."/>
        </authorList>
    </citation>
    <scope>NUCLEOTIDE SEQUENCE [LARGE SCALE GENOMIC DNA]</scope>
    <source>
        <strain evidence="2">DSM 44544</strain>
    </source>
</reference>
<keyword evidence="2" id="KW-1185">Reference proteome</keyword>
<evidence type="ECO:0000313" key="1">
    <source>
        <dbReference type="EMBL" id="SED75140.1"/>
    </source>
</evidence>
<name>A0A1H5D8U6_9PSEU</name>
<organism evidence="1 2">
    <name type="scientific">Amycolatopsis tolypomycina</name>
    <dbReference type="NCBI Taxonomy" id="208445"/>
    <lineage>
        <taxon>Bacteria</taxon>
        <taxon>Bacillati</taxon>
        <taxon>Actinomycetota</taxon>
        <taxon>Actinomycetes</taxon>
        <taxon>Pseudonocardiales</taxon>
        <taxon>Pseudonocardiaceae</taxon>
        <taxon>Amycolatopsis</taxon>
    </lineage>
</organism>
<proteinExistence type="predicted"/>
<dbReference type="RefSeq" id="WP_091318734.1">
    <property type="nucleotide sequence ID" value="NZ_FNSO01000004.1"/>
</dbReference>
<dbReference type="EMBL" id="FNSO01000004">
    <property type="protein sequence ID" value="SED75140.1"/>
    <property type="molecule type" value="Genomic_DNA"/>
</dbReference>
<protein>
    <submittedName>
        <fullName evidence="1">Uncharacterized protein</fullName>
    </submittedName>
</protein>
<dbReference type="OrthoDB" id="4512144at2"/>
<gene>
    <name evidence="1" type="ORF">SAMN04489727_9219</name>
</gene>
<dbReference type="AlphaFoldDB" id="A0A1H5D8U6"/>
<dbReference type="Proteomes" id="UP000199622">
    <property type="component" value="Unassembled WGS sequence"/>
</dbReference>
<accession>A0A1H5D8U6</accession>